<keyword evidence="4" id="KW-1185">Reference proteome</keyword>
<dbReference type="Proteomes" id="UP001065265">
    <property type="component" value="Chromosome"/>
</dbReference>
<feature type="compositionally biased region" description="Low complexity" evidence="1">
    <location>
        <begin position="328"/>
        <end position="351"/>
    </location>
</feature>
<evidence type="ECO:0000313" key="4">
    <source>
        <dbReference type="Proteomes" id="UP001065265"/>
    </source>
</evidence>
<dbReference type="InterPro" id="IPR011990">
    <property type="entry name" value="TPR-like_helical_dom_sf"/>
</dbReference>
<feature type="domain" description="SPOR" evidence="2">
    <location>
        <begin position="361"/>
        <end position="435"/>
    </location>
</feature>
<gene>
    <name evidence="3" type="ORF">L1F33_13855</name>
</gene>
<sequence>MNAPPAPMGEGQMSSNKNNKRFVSLALGTALTTLALAGCSAKVAPPASASAAAAQTAIAKGKTSAAVEFAEAAVLASPRDAAGRALLGATYVRAGRFLSAATTLGEAIELGDTSPRTIITYALAQIAAGQPNEALVTLDRWEAALDPADLGLAVALAGRPQQGVHVLGNALRDGHNTVKVRQNLAYAFALMGDWQSARLMAAQDVPADEVGDRLGHWAQMALPEMFQQRVADLLGTTIAADPGQPMQLALANHPSHGMMVAEAAEIAEDAPALVAAAELPAVEADEPSLAQAVVPAVEAEAYRNGPAVVRFVPREFVQSVPAARSETRQAMAQRPATQPQPQRAATATPRPSDASGFAMKPGDYRVQLGSYFSMSDAQAAWKLFTKRHPELEGAEKIITKANVKGKMYYRVAAGGFAQSSAQHMCSMVKQGGGGCLAYAANRPLPGTIETDTRVARR</sequence>
<feature type="region of interest" description="Disordered" evidence="1">
    <location>
        <begin position="322"/>
        <end position="359"/>
    </location>
</feature>
<organism evidence="3 4">
    <name type="scientific">Qipengyuania spongiae</name>
    <dbReference type="NCBI Taxonomy" id="2909673"/>
    <lineage>
        <taxon>Bacteria</taxon>
        <taxon>Pseudomonadati</taxon>
        <taxon>Pseudomonadota</taxon>
        <taxon>Alphaproteobacteria</taxon>
        <taxon>Sphingomonadales</taxon>
        <taxon>Erythrobacteraceae</taxon>
        <taxon>Qipengyuania</taxon>
    </lineage>
</organism>
<evidence type="ECO:0000259" key="2">
    <source>
        <dbReference type="Pfam" id="PF05036"/>
    </source>
</evidence>
<dbReference type="InterPro" id="IPR036680">
    <property type="entry name" value="SPOR-like_sf"/>
</dbReference>
<evidence type="ECO:0000256" key="1">
    <source>
        <dbReference type="SAM" id="MobiDB-lite"/>
    </source>
</evidence>
<evidence type="ECO:0000313" key="3">
    <source>
        <dbReference type="EMBL" id="UVI39292.1"/>
    </source>
</evidence>
<protein>
    <submittedName>
        <fullName evidence="3">SPOR domain-containing protein</fullName>
    </submittedName>
</protein>
<dbReference type="EMBL" id="CP092471">
    <property type="protein sequence ID" value="UVI39292.1"/>
    <property type="molecule type" value="Genomic_DNA"/>
</dbReference>
<dbReference type="SUPFAM" id="SSF48452">
    <property type="entry name" value="TPR-like"/>
    <property type="match status" value="1"/>
</dbReference>
<accession>A0ABY5SXN2</accession>
<dbReference type="RefSeq" id="WP_265558503.1">
    <property type="nucleotide sequence ID" value="NZ_CP092471.1"/>
</dbReference>
<dbReference type="Gene3D" id="3.30.70.1070">
    <property type="entry name" value="Sporulation related repeat"/>
    <property type="match status" value="1"/>
</dbReference>
<dbReference type="Gene3D" id="1.25.40.10">
    <property type="entry name" value="Tetratricopeptide repeat domain"/>
    <property type="match status" value="1"/>
</dbReference>
<name>A0ABY5SXN2_9SPHN</name>
<dbReference type="InterPro" id="IPR007730">
    <property type="entry name" value="SPOR-like_dom"/>
</dbReference>
<proteinExistence type="predicted"/>
<reference evidence="3" key="1">
    <citation type="submission" date="2022-02" db="EMBL/GenBank/DDBJ databases">
        <title>Qipengyuania spongiae sp. nov., isolated from marine sponge.</title>
        <authorList>
            <person name="Li Z."/>
            <person name="Zhang M."/>
        </authorList>
    </citation>
    <scope>NUCLEOTIDE SEQUENCE</scope>
    <source>
        <strain evidence="3">PHS-Z21</strain>
    </source>
</reference>
<dbReference type="Pfam" id="PF05036">
    <property type="entry name" value="SPOR"/>
    <property type="match status" value="1"/>
</dbReference>